<gene>
    <name evidence="3" type="ORF">LCGC14_1140630</name>
    <name evidence="2" type="ORF">LCGC14_2146530</name>
</gene>
<keyword evidence="1" id="KW-1133">Transmembrane helix</keyword>
<dbReference type="EMBL" id="LAZR01005409">
    <property type="protein sequence ID" value="KKN00146.1"/>
    <property type="molecule type" value="Genomic_DNA"/>
</dbReference>
<evidence type="ECO:0000313" key="3">
    <source>
        <dbReference type="EMBL" id="KKN00146.1"/>
    </source>
</evidence>
<dbReference type="InterPro" id="IPR008020">
    <property type="entry name" value="G8P"/>
</dbReference>
<keyword evidence="1" id="KW-0472">Membrane</keyword>
<organism evidence="2">
    <name type="scientific">marine sediment metagenome</name>
    <dbReference type="NCBI Taxonomy" id="412755"/>
    <lineage>
        <taxon>unclassified sequences</taxon>
        <taxon>metagenomes</taxon>
        <taxon>ecological metagenomes</taxon>
    </lineage>
</organism>
<comment type="caution">
    <text evidence="2">The sequence shown here is derived from an EMBL/GenBank/DDBJ whole genome shotgun (WGS) entry which is preliminary data.</text>
</comment>
<dbReference type="EMBL" id="LAZR01027257">
    <property type="protein sequence ID" value="KKL66284.1"/>
    <property type="molecule type" value="Genomic_DNA"/>
</dbReference>
<name>A0A0F9DX34_9ZZZZ</name>
<reference evidence="2" key="1">
    <citation type="journal article" date="2015" name="Nature">
        <title>Complex archaea that bridge the gap between prokaryotes and eukaryotes.</title>
        <authorList>
            <person name="Spang A."/>
            <person name="Saw J.H."/>
            <person name="Jorgensen S.L."/>
            <person name="Zaremba-Niedzwiedzka K."/>
            <person name="Martijn J."/>
            <person name="Lind A.E."/>
            <person name="van Eijk R."/>
            <person name="Schleper C."/>
            <person name="Guy L."/>
            <person name="Ettema T.J."/>
        </authorList>
    </citation>
    <scope>NUCLEOTIDE SEQUENCE</scope>
</reference>
<protein>
    <submittedName>
        <fullName evidence="2">Uncharacterized protein</fullName>
    </submittedName>
</protein>
<dbReference type="PIRSF" id="PIRSF004117">
    <property type="entry name" value="Phage_coat_B"/>
    <property type="match status" value="1"/>
</dbReference>
<feature type="transmembrane region" description="Helical" evidence="1">
    <location>
        <begin position="56"/>
        <end position="73"/>
    </location>
</feature>
<accession>A0A0F9DX34</accession>
<dbReference type="AlphaFoldDB" id="A0A0F9DX34"/>
<keyword evidence="1" id="KW-0812">Transmembrane</keyword>
<evidence type="ECO:0000256" key="1">
    <source>
        <dbReference type="SAM" id="Phobius"/>
    </source>
</evidence>
<proteinExistence type="predicted"/>
<sequence>MKKMNVVRRFGTTARNVAIAATGAVIASPSFAALEADAVTALETAKADAQQGGGLVLAAVAVVAGIALVIAIFRKA</sequence>
<evidence type="ECO:0000313" key="2">
    <source>
        <dbReference type="EMBL" id="KKL66284.1"/>
    </source>
</evidence>